<sequence length="42" mass="4470">MKCSVAAVVAVLEAFAAQRDRQGNLLLIATPDEERDHGACEA</sequence>
<comment type="caution">
    <text evidence="2">The sequence shown here is derived from an EMBL/GenBank/DDBJ whole genome shotgun (WGS) entry which is preliminary data.</text>
</comment>
<evidence type="ECO:0000256" key="1">
    <source>
        <dbReference type="ARBA" id="ARBA00022801"/>
    </source>
</evidence>
<reference evidence="2 3" key="1">
    <citation type="submission" date="2024-06" db="EMBL/GenBank/DDBJ databases">
        <title>Genomic Encyclopedia of Type Strains, Phase IV (KMG-IV): sequencing the most valuable type-strain genomes for metagenomic binning, comparative biology and taxonomic classification.</title>
        <authorList>
            <person name="Goeker M."/>
        </authorList>
    </citation>
    <scope>NUCLEOTIDE SEQUENCE [LARGE SCALE GENOMIC DNA]</scope>
    <source>
        <strain evidence="2 3">DSM 29846</strain>
    </source>
</reference>
<dbReference type="Gene3D" id="3.40.630.10">
    <property type="entry name" value="Zn peptidases"/>
    <property type="match status" value="1"/>
</dbReference>
<dbReference type="InterPro" id="IPR002933">
    <property type="entry name" value="Peptidase_M20"/>
</dbReference>
<keyword evidence="1" id="KW-0378">Hydrolase</keyword>
<protein>
    <submittedName>
        <fullName evidence="2">Arginine utilization protein RocB</fullName>
    </submittedName>
</protein>
<dbReference type="EMBL" id="JBEPLM010000034">
    <property type="protein sequence ID" value="MET3597934.1"/>
    <property type="molecule type" value="Genomic_DNA"/>
</dbReference>
<organism evidence="2 3">
    <name type="scientific">Mesorhizobium shonense</name>
    <dbReference type="NCBI Taxonomy" id="1209948"/>
    <lineage>
        <taxon>Bacteria</taxon>
        <taxon>Pseudomonadati</taxon>
        <taxon>Pseudomonadota</taxon>
        <taxon>Alphaproteobacteria</taxon>
        <taxon>Hyphomicrobiales</taxon>
        <taxon>Phyllobacteriaceae</taxon>
        <taxon>Mesorhizobium</taxon>
    </lineage>
</organism>
<dbReference type="Pfam" id="PF01546">
    <property type="entry name" value="Peptidase_M20"/>
    <property type="match status" value="1"/>
</dbReference>
<name>A0ABV2I4V7_9HYPH</name>
<evidence type="ECO:0000313" key="2">
    <source>
        <dbReference type="EMBL" id="MET3597934.1"/>
    </source>
</evidence>
<dbReference type="SUPFAM" id="SSF53187">
    <property type="entry name" value="Zn-dependent exopeptidases"/>
    <property type="match status" value="1"/>
</dbReference>
<dbReference type="Proteomes" id="UP001549036">
    <property type="component" value="Unassembled WGS sequence"/>
</dbReference>
<keyword evidence="3" id="KW-1185">Reference proteome</keyword>
<proteinExistence type="predicted"/>
<gene>
    <name evidence="2" type="ORF">ABID26_007361</name>
</gene>
<evidence type="ECO:0000313" key="3">
    <source>
        <dbReference type="Proteomes" id="UP001549036"/>
    </source>
</evidence>
<accession>A0ABV2I4V7</accession>
<dbReference type="RefSeq" id="WP_354418316.1">
    <property type="nucleotide sequence ID" value="NZ_JBEPLM010000034.1"/>
</dbReference>